<sequence length="376" mass="42483">MRLSTWLAKGLSGFWLALCFFPQTIAYFGLAASEPLFTFKLDLGVSNRVSGSGQPRHKNSAGPQTDPEICEMLKLNTKQKRMCKRDKNGGVADTLVEATRLSALECQFQFRYERWNCSSGQYRLNILKKGFKETSFLYAISSAGLVHAFSRACSRGQLDRCTCDESFNNQKTRQAWLWGGCGDNIKFGSKFARKFLKAAKKSGQDLRAKMDQHNSNVGIKAVKDGVDTTCKCHGVSGSCTVRTCWRQLAPFHEMGNKLKDRYDKSVKVELSNNKAKGKTQLVRKKRNPNDADVRVKSKELVHIEESPSFCRKSKYSKGTQGRECQKETRNCDAMCCGRGYNVLSNVVKKACRCQVQWCCYVECEQCETQMDVHMCK</sequence>
<protein>
    <recommendedName>
        <fullName evidence="9">Protein Wnt</fullName>
    </recommendedName>
</protein>
<evidence type="ECO:0000313" key="10">
    <source>
        <dbReference type="Proteomes" id="UP000085678"/>
    </source>
</evidence>
<name>A0A1S3KCN0_LINAN</name>
<evidence type="ECO:0000256" key="1">
    <source>
        <dbReference type="ARBA" id="ARBA00004498"/>
    </source>
</evidence>
<dbReference type="PROSITE" id="PS00246">
    <property type="entry name" value="WNT1"/>
    <property type="match status" value="1"/>
</dbReference>
<comment type="subcellular location">
    <subcellularLocation>
        <location evidence="1 9">Secreted</location>
        <location evidence="1 9">Extracellular space</location>
        <location evidence="1 9">Extracellular matrix</location>
    </subcellularLocation>
</comment>
<dbReference type="SMART" id="SM00097">
    <property type="entry name" value="WNT1"/>
    <property type="match status" value="1"/>
</dbReference>
<dbReference type="CDD" id="cd19341">
    <property type="entry name" value="Wnt_Wnt9"/>
    <property type="match status" value="1"/>
</dbReference>
<keyword evidence="5" id="KW-0272">Extracellular matrix</keyword>
<dbReference type="GeneID" id="106180549"/>
<evidence type="ECO:0000256" key="7">
    <source>
        <dbReference type="ARBA" id="ARBA00023157"/>
    </source>
</evidence>
<evidence type="ECO:0000256" key="6">
    <source>
        <dbReference type="ARBA" id="ARBA00022687"/>
    </source>
</evidence>
<dbReference type="AlphaFoldDB" id="A0A1S3KCN0"/>
<evidence type="ECO:0000256" key="3">
    <source>
        <dbReference type="ARBA" id="ARBA00022473"/>
    </source>
</evidence>
<accession>A0A1S3KCN0</accession>
<dbReference type="Gene3D" id="3.30.2460.20">
    <property type="match status" value="1"/>
</dbReference>
<keyword evidence="10" id="KW-1185">Reference proteome</keyword>
<dbReference type="GO" id="GO:0005125">
    <property type="term" value="F:cytokine activity"/>
    <property type="evidence" value="ECO:0007669"/>
    <property type="project" value="TreeGrafter"/>
</dbReference>
<dbReference type="KEGG" id="lak:106180549"/>
<dbReference type="RefSeq" id="XP_013420011.1">
    <property type="nucleotide sequence ID" value="XM_013564557.2"/>
</dbReference>
<evidence type="ECO:0000256" key="4">
    <source>
        <dbReference type="ARBA" id="ARBA00022525"/>
    </source>
</evidence>
<dbReference type="GO" id="GO:0005109">
    <property type="term" value="F:frizzled binding"/>
    <property type="evidence" value="ECO:0007669"/>
    <property type="project" value="TreeGrafter"/>
</dbReference>
<dbReference type="Proteomes" id="UP000085678">
    <property type="component" value="Unplaced"/>
</dbReference>
<keyword evidence="6 9" id="KW-0879">Wnt signaling pathway</keyword>
<evidence type="ECO:0000256" key="8">
    <source>
        <dbReference type="ARBA" id="ARBA00023288"/>
    </source>
</evidence>
<organism evidence="10 11">
    <name type="scientific">Lingula anatina</name>
    <name type="common">Brachiopod</name>
    <name type="synonym">Lingula unguis</name>
    <dbReference type="NCBI Taxonomy" id="7574"/>
    <lineage>
        <taxon>Eukaryota</taxon>
        <taxon>Metazoa</taxon>
        <taxon>Spiralia</taxon>
        <taxon>Lophotrochozoa</taxon>
        <taxon>Brachiopoda</taxon>
        <taxon>Linguliformea</taxon>
        <taxon>Lingulata</taxon>
        <taxon>Lingulida</taxon>
        <taxon>Linguloidea</taxon>
        <taxon>Lingulidae</taxon>
        <taxon>Lingula</taxon>
    </lineage>
</organism>
<dbReference type="InterPro" id="IPR005817">
    <property type="entry name" value="Wnt"/>
</dbReference>
<dbReference type="GO" id="GO:0060070">
    <property type="term" value="P:canonical Wnt signaling pathway"/>
    <property type="evidence" value="ECO:0007669"/>
    <property type="project" value="TreeGrafter"/>
</dbReference>
<dbReference type="InterPro" id="IPR018161">
    <property type="entry name" value="Wnt_CS"/>
</dbReference>
<dbReference type="STRING" id="7574.A0A1S3KCN0"/>
<dbReference type="OrthoDB" id="5945655at2759"/>
<keyword evidence="4" id="KW-0964">Secreted</keyword>
<comment type="similarity">
    <text evidence="2 9">Belongs to the Wnt family.</text>
</comment>
<dbReference type="InParanoid" id="A0A1S3KCN0"/>
<evidence type="ECO:0000313" key="11">
    <source>
        <dbReference type="RefSeq" id="XP_013420011.1"/>
    </source>
</evidence>
<evidence type="ECO:0000256" key="5">
    <source>
        <dbReference type="ARBA" id="ARBA00022530"/>
    </source>
</evidence>
<dbReference type="PRINTS" id="PR01349">
    <property type="entry name" value="WNTPROTEIN"/>
</dbReference>
<keyword evidence="3 9" id="KW-0217">Developmental protein</keyword>
<dbReference type="InterPro" id="IPR043158">
    <property type="entry name" value="Wnt_C"/>
</dbReference>
<reference evidence="11" key="1">
    <citation type="submission" date="2025-08" db="UniProtKB">
        <authorList>
            <consortium name="RefSeq"/>
        </authorList>
    </citation>
    <scope>IDENTIFICATION</scope>
    <source>
        <tissue evidence="11">Gonads</tissue>
    </source>
</reference>
<gene>
    <name evidence="11" type="primary">LOC106180549</name>
</gene>
<evidence type="ECO:0000256" key="9">
    <source>
        <dbReference type="RuleBase" id="RU003500"/>
    </source>
</evidence>
<dbReference type="GO" id="GO:0030182">
    <property type="term" value="P:neuron differentiation"/>
    <property type="evidence" value="ECO:0007669"/>
    <property type="project" value="TreeGrafter"/>
</dbReference>
<proteinExistence type="inferred from homology"/>
<dbReference type="GO" id="GO:0005615">
    <property type="term" value="C:extracellular space"/>
    <property type="evidence" value="ECO:0007669"/>
    <property type="project" value="TreeGrafter"/>
</dbReference>
<keyword evidence="8" id="KW-0449">Lipoprotein</keyword>
<dbReference type="PANTHER" id="PTHR12027">
    <property type="entry name" value="WNT RELATED"/>
    <property type="match status" value="1"/>
</dbReference>
<comment type="function">
    <text evidence="9">Ligand for members of the frizzled family of seven transmembrane receptors.</text>
</comment>
<dbReference type="Pfam" id="PF00110">
    <property type="entry name" value="wnt"/>
    <property type="match status" value="1"/>
</dbReference>
<dbReference type="PANTHER" id="PTHR12027:SF97">
    <property type="entry name" value="PROTEIN WNT-4"/>
    <property type="match status" value="1"/>
</dbReference>
<keyword evidence="7" id="KW-1015">Disulfide bond</keyword>
<dbReference type="GO" id="GO:0045165">
    <property type="term" value="P:cell fate commitment"/>
    <property type="evidence" value="ECO:0007669"/>
    <property type="project" value="TreeGrafter"/>
</dbReference>
<evidence type="ECO:0000256" key="2">
    <source>
        <dbReference type="ARBA" id="ARBA00005683"/>
    </source>
</evidence>